<reference evidence="1 2" key="1">
    <citation type="journal article" date="2022" name="Allergy">
        <title>Genome assembly and annotation of Periplaneta americana reveal a comprehensive cockroach allergen profile.</title>
        <authorList>
            <person name="Wang L."/>
            <person name="Xiong Q."/>
            <person name="Saelim N."/>
            <person name="Wang L."/>
            <person name="Nong W."/>
            <person name="Wan A.T."/>
            <person name="Shi M."/>
            <person name="Liu X."/>
            <person name="Cao Q."/>
            <person name="Hui J.H.L."/>
            <person name="Sookrung N."/>
            <person name="Leung T.F."/>
            <person name="Tungtrongchitr A."/>
            <person name="Tsui S.K.W."/>
        </authorList>
    </citation>
    <scope>NUCLEOTIDE SEQUENCE [LARGE SCALE GENOMIC DNA]</scope>
    <source>
        <strain evidence="1">PWHHKU_190912</strain>
    </source>
</reference>
<organism evidence="1 2">
    <name type="scientific">Periplaneta americana</name>
    <name type="common">American cockroach</name>
    <name type="synonym">Blatta americana</name>
    <dbReference type="NCBI Taxonomy" id="6978"/>
    <lineage>
        <taxon>Eukaryota</taxon>
        <taxon>Metazoa</taxon>
        <taxon>Ecdysozoa</taxon>
        <taxon>Arthropoda</taxon>
        <taxon>Hexapoda</taxon>
        <taxon>Insecta</taxon>
        <taxon>Pterygota</taxon>
        <taxon>Neoptera</taxon>
        <taxon>Polyneoptera</taxon>
        <taxon>Dictyoptera</taxon>
        <taxon>Blattodea</taxon>
        <taxon>Blattoidea</taxon>
        <taxon>Blattidae</taxon>
        <taxon>Blattinae</taxon>
        <taxon>Periplaneta</taxon>
    </lineage>
</organism>
<accession>A0ABQ8STZ7</accession>
<comment type="caution">
    <text evidence="1">The sequence shown here is derived from an EMBL/GenBank/DDBJ whole genome shotgun (WGS) entry which is preliminary data.</text>
</comment>
<gene>
    <name evidence="1" type="ORF">ANN_17799</name>
</gene>
<name>A0ABQ8STZ7_PERAM</name>
<evidence type="ECO:0000313" key="2">
    <source>
        <dbReference type="Proteomes" id="UP001148838"/>
    </source>
</evidence>
<keyword evidence="2" id="KW-1185">Reference proteome</keyword>
<protein>
    <submittedName>
        <fullName evidence="1">Uncharacterized protein</fullName>
    </submittedName>
</protein>
<dbReference type="Proteomes" id="UP001148838">
    <property type="component" value="Unassembled WGS sequence"/>
</dbReference>
<dbReference type="EMBL" id="JAJSOF020000021">
    <property type="protein sequence ID" value="KAJ4437654.1"/>
    <property type="molecule type" value="Genomic_DNA"/>
</dbReference>
<evidence type="ECO:0000313" key="1">
    <source>
        <dbReference type="EMBL" id="KAJ4437654.1"/>
    </source>
</evidence>
<proteinExistence type="predicted"/>
<sequence>MVFRKGGKIAEYDRITYKGEELKHVNAFRYLGITLQPTIKSFKRHIRERTLAAIRSIYDIEDPTRLSLSSAMTLFNAKTLPAITYGTELIWTKLILSNLKNTESVKARYLKRVLGISKLSKYRLTYELAQETFLIEDLRIRLQLPSTRKKVEFLQSRRRKRAEISLEFYATDAMLDRRWLEPNNCVRSAMTRLAVHGFHLKLCT</sequence>